<name>A0A133V4F7_9EURY</name>
<keyword evidence="4" id="KW-1185">Reference proteome</keyword>
<protein>
    <submittedName>
        <fullName evidence="3">Uncharacterized protein</fullName>
    </submittedName>
</protein>
<reference evidence="3 4" key="1">
    <citation type="journal article" date="2016" name="Sci. Rep.">
        <title>Metabolic traits of an uncultured archaeal lineage -MSBL1- from brine pools of the Red Sea.</title>
        <authorList>
            <person name="Mwirichia R."/>
            <person name="Alam I."/>
            <person name="Rashid M."/>
            <person name="Vinu M."/>
            <person name="Ba-Alawi W."/>
            <person name="Anthony Kamau A."/>
            <person name="Kamanda Ngugi D."/>
            <person name="Goker M."/>
            <person name="Klenk H.P."/>
            <person name="Bajic V."/>
            <person name="Stingl U."/>
        </authorList>
    </citation>
    <scope>NUCLEOTIDE SEQUENCE [LARGE SCALE GENOMIC DNA]</scope>
    <source>
        <strain evidence="3">SCGC-AAA261D19</strain>
    </source>
</reference>
<organism evidence="3 4">
    <name type="scientific">candidate division MSBL1 archaeon SCGC-AAA261D19</name>
    <dbReference type="NCBI Taxonomy" id="1698273"/>
    <lineage>
        <taxon>Archaea</taxon>
        <taxon>Methanobacteriati</taxon>
        <taxon>Methanobacteriota</taxon>
        <taxon>candidate division MSBL1</taxon>
    </lineage>
</organism>
<comment type="caution">
    <text evidence="3">The sequence shown here is derived from an EMBL/GenBank/DDBJ whole genome shotgun (WGS) entry which is preliminary data.</text>
</comment>
<evidence type="ECO:0000313" key="4">
    <source>
        <dbReference type="Proteomes" id="UP000070400"/>
    </source>
</evidence>
<keyword evidence="1" id="KW-0175">Coiled coil</keyword>
<dbReference type="Proteomes" id="UP000070400">
    <property type="component" value="Unassembled WGS sequence"/>
</dbReference>
<proteinExistence type="predicted"/>
<feature type="region of interest" description="Disordered" evidence="2">
    <location>
        <begin position="63"/>
        <end position="83"/>
    </location>
</feature>
<sequence>MRFSEALNENIEEAGEVLAEARDEVSEAGRRFDQAIRSSRGEIDSFYLRMETEVKDLMRRPEPNWSTRYEEYPEPDEDPRAPPTIRTAEKYVIRRGEGTIGGLEMILEGIKAHLVLMFDFSEKFESERHELKGFKIGGDLKEAIGEEIEYQIPLNLSREQSFEVSPPAPVKDEPGISVYHEFEIEEVQYRRKDPAGWLHEQAPPTPVYLWFIGTTLHWAMWDVQIKLRESIIEEVFDYRNQTIPRPLFEGSESGFGYIHKPLAYRWELKKDKFSFTLVVLSLNSFEISYRNGGIV</sequence>
<evidence type="ECO:0000313" key="3">
    <source>
        <dbReference type="EMBL" id="KXB01286.1"/>
    </source>
</evidence>
<feature type="coiled-coil region" evidence="1">
    <location>
        <begin position="4"/>
        <end position="31"/>
    </location>
</feature>
<gene>
    <name evidence="3" type="ORF">AKJ43_03490</name>
</gene>
<accession>A0A133V4F7</accession>
<dbReference type="AlphaFoldDB" id="A0A133V4F7"/>
<evidence type="ECO:0000256" key="2">
    <source>
        <dbReference type="SAM" id="MobiDB-lite"/>
    </source>
</evidence>
<evidence type="ECO:0000256" key="1">
    <source>
        <dbReference type="SAM" id="Coils"/>
    </source>
</evidence>
<dbReference type="EMBL" id="LHXX01000056">
    <property type="protein sequence ID" value="KXB01286.1"/>
    <property type="molecule type" value="Genomic_DNA"/>
</dbReference>